<dbReference type="Gene3D" id="2.40.10.220">
    <property type="entry name" value="predicted glycosyltransferase like domains"/>
    <property type="match status" value="1"/>
</dbReference>
<dbReference type="Proteomes" id="UP000294914">
    <property type="component" value="Unassembled WGS sequence"/>
</dbReference>
<evidence type="ECO:0000313" key="4">
    <source>
        <dbReference type="Proteomes" id="UP000294914"/>
    </source>
</evidence>
<dbReference type="SUPFAM" id="SSF141371">
    <property type="entry name" value="PilZ domain-like"/>
    <property type="match status" value="1"/>
</dbReference>
<sequence length="124" mass="14277">MTGSFERRHFTRIPFDGEVQLIDPADHRQWQTDILDISLRGALVQRPANWPANITRVLILQLRLSDAVHPAFEVRITHDEADRLGLHFEQMDLDSASHLHRLLELNLGDPALLERELAELLESD</sequence>
<keyword evidence="1" id="KW-0973">c-di-GMP</keyword>
<evidence type="ECO:0000313" key="3">
    <source>
        <dbReference type="EMBL" id="TDY02388.1"/>
    </source>
</evidence>
<proteinExistence type="predicted"/>
<name>A0A4R8IPF5_9GAMM</name>
<dbReference type="GO" id="GO:0035438">
    <property type="term" value="F:cyclic-di-GMP binding"/>
    <property type="evidence" value="ECO:0007669"/>
    <property type="project" value="InterPro"/>
</dbReference>
<comment type="subunit">
    <text evidence="1">Monomer in both c-di-GMP-bound and free forms.</text>
</comment>
<evidence type="ECO:0000259" key="2">
    <source>
        <dbReference type="Pfam" id="PF07238"/>
    </source>
</evidence>
<organism evidence="3 4">
    <name type="scientific">Thiohalophilus thiocyanatoxydans</name>
    <dbReference type="NCBI Taxonomy" id="381308"/>
    <lineage>
        <taxon>Bacteria</taxon>
        <taxon>Pseudomonadati</taxon>
        <taxon>Pseudomonadota</taxon>
        <taxon>Gammaproteobacteria</taxon>
        <taxon>Thiohalomonadales</taxon>
        <taxon>Thiohalophilaceae</taxon>
        <taxon>Thiohalophilus</taxon>
    </lineage>
</organism>
<dbReference type="InterPro" id="IPR027021">
    <property type="entry name" value="C-di-GMP_BP_PA4608"/>
</dbReference>
<gene>
    <name evidence="3" type="ORF">EDC23_0756</name>
</gene>
<dbReference type="OrthoDB" id="5298508at2"/>
<dbReference type="InterPro" id="IPR009875">
    <property type="entry name" value="PilZ_domain"/>
</dbReference>
<dbReference type="EMBL" id="SOQX01000002">
    <property type="protein sequence ID" value="TDY02388.1"/>
    <property type="molecule type" value="Genomic_DNA"/>
</dbReference>
<protein>
    <recommendedName>
        <fullName evidence="1">Cyclic diguanosine monophosphate-binding protein</fullName>
        <shortName evidence="1">c-di-GMP-binding protein</shortName>
    </recommendedName>
    <alternativeName>
        <fullName evidence="1">Pilz domain-containing protein</fullName>
    </alternativeName>
</protein>
<comment type="function">
    <text evidence="1">Binds the second messenger bis-(3'-5') cyclic dimeric guanosine monophosphate (c-di-GMP). Can bind two c-di-GMP molecules per monomer. May play a role in bacterial second-messenger regulated processes. Binding to c-di-GMP induces a conformational change of the C- and N-termini resulting in the exposure of a highly negative surface on one side of the protein to a possible effector protein.</text>
</comment>
<comment type="caution">
    <text evidence="3">The sequence shown here is derived from an EMBL/GenBank/DDBJ whole genome shotgun (WGS) entry which is preliminary data.</text>
</comment>
<dbReference type="AlphaFoldDB" id="A0A4R8IPF5"/>
<dbReference type="Pfam" id="PF07238">
    <property type="entry name" value="PilZ"/>
    <property type="match status" value="1"/>
</dbReference>
<reference evidence="3 4" key="1">
    <citation type="submission" date="2019-03" db="EMBL/GenBank/DDBJ databases">
        <title>Genomic Encyclopedia of Type Strains, Phase IV (KMG-IV): sequencing the most valuable type-strain genomes for metagenomic binning, comparative biology and taxonomic classification.</title>
        <authorList>
            <person name="Goeker M."/>
        </authorList>
    </citation>
    <scope>NUCLEOTIDE SEQUENCE [LARGE SCALE GENOMIC DNA]</scope>
    <source>
        <strain evidence="3 4">DSM 16326</strain>
    </source>
</reference>
<keyword evidence="4" id="KW-1185">Reference proteome</keyword>
<dbReference type="RefSeq" id="WP_134081349.1">
    <property type="nucleotide sequence ID" value="NZ_SOQX01000002.1"/>
</dbReference>
<dbReference type="PIRSF" id="PIRSF028141">
    <property type="entry name" value="C-di-GMP_BP_PA4608"/>
    <property type="match status" value="1"/>
</dbReference>
<evidence type="ECO:0000256" key="1">
    <source>
        <dbReference type="PIRNR" id="PIRNR028141"/>
    </source>
</evidence>
<keyword evidence="1" id="KW-0547">Nucleotide-binding</keyword>
<feature type="domain" description="PilZ" evidence="2">
    <location>
        <begin position="6"/>
        <end position="104"/>
    </location>
</feature>
<accession>A0A4R8IPF5</accession>